<evidence type="ECO:0000313" key="7">
    <source>
        <dbReference type="EMBL" id="SEJ29282.1"/>
    </source>
</evidence>
<sequence length="439" mass="50386">MSFWNKIKTRATHFFIWENSQVMEKKIFNSTLVIAFSFMVAMLIYNAIFGTLVLIGLVLFVIIGLGICYYLLRKRNQFKQAYYLFGAFTYPVLAINFFNNDGIDGPTFYIFLLFHLIILSISPIRGYLSWSLINGASFLLLYYIGVFHEDLIPQIYPNKGVVFLDHAITYLACLTGIGFMVATLKEFYRSEKNKVKEKTNELTRMNRSLAKTSSQKDKIITIISHDLKNPLQSIMQTLELINKGDLPPEEMKFIHEELLKITTRTYNMMENILDWSSFELKNKFTRVKEIRLQELFEDTLEILKVIAKQKSISLLIQFKKNPLVRIETDRLLLILRNLIQNAIKFTPTGGQVSLEIDSRKEWVSISIRDNGIGISQDRLTKIFEQDIKSTYGTENEKGTGMGLHLCFQNAEKLGGNIDVVSEEGSGSSFTLTFPDGLSI</sequence>
<dbReference type="InterPro" id="IPR003661">
    <property type="entry name" value="HisK_dim/P_dom"/>
</dbReference>
<dbReference type="InterPro" id="IPR036097">
    <property type="entry name" value="HisK_dim/P_sf"/>
</dbReference>
<dbReference type="Gene3D" id="3.30.565.10">
    <property type="entry name" value="Histidine kinase-like ATPase, C-terminal domain"/>
    <property type="match status" value="1"/>
</dbReference>
<accession>A0A1H6XWL6</accession>
<dbReference type="PANTHER" id="PTHR43547">
    <property type="entry name" value="TWO-COMPONENT HISTIDINE KINASE"/>
    <property type="match status" value="1"/>
</dbReference>
<dbReference type="InterPro" id="IPR003594">
    <property type="entry name" value="HATPase_dom"/>
</dbReference>
<dbReference type="InterPro" id="IPR005467">
    <property type="entry name" value="His_kinase_dom"/>
</dbReference>
<keyword evidence="7" id="KW-0418">Kinase</keyword>
<evidence type="ECO:0000256" key="4">
    <source>
        <dbReference type="SAM" id="Coils"/>
    </source>
</evidence>
<feature type="transmembrane region" description="Helical" evidence="5">
    <location>
        <begin position="81"/>
        <end position="99"/>
    </location>
</feature>
<dbReference type="Pfam" id="PF00512">
    <property type="entry name" value="HisKA"/>
    <property type="match status" value="1"/>
</dbReference>
<dbReference type="EC" id="2.7.13.3" evidence="2"/>
<evidence type="ECO:0000256" key="2">
    <source>
        <dbReference type="ARBA" id="ARBA00012438"/>
    </source>
</evidence>
<organism evidence="7 8">
    <name type="scientific">Cyclobacterium xiamenense</name>
    <dbReference type="NCBI Taxonomy" id="1297121"/>
    <lineage>
        <taxon>Bacteria</taxon>
        <taxon>Pseudomonadati</taxon>
        <taxon>Bacteroidota</taxon>
        <taxon>Cytophagia</taxon>
        <taxon>Cytophagales</taxon>
        <taxon>Cyclobacteriaceae</taxon>
        <taxon>Cyclobacterium</taxon>
    </lineage>
</organism>
<evidence type="ECO:0000256" key="3">
    <source>
        <dbReference type="ARBA" id="ARBA00022553"/>
    </source>
</evidence>
<keyword evidence="8" id="KW-1185">Reference proteome</keyword>
<dbReference type="STRING" id="1416801.SAMN05192553_10374"/>
<dbReference type="CDD" id="cd00082">
    <property type="entry name" value="HisKA"/>
    <property type="match status" value="1"/>
</dbReference>
<feature type="coiled-coil region" evidence="4">
    <location>
        <begin position="188"/>
        <end position="215"/>
    </location>
</feature>
<evidence type="ECO:0000256" key="1">
    <source>
        <dbReference type="ARBA" id="ARBA00000085"/>
    </source>
</evidence>
<name>A0A1H6XWL6_9BACT</name>
<dbReference type="Proteomes" id="UP000199403">
    <property type="component" value="Unassembled WGS sequence"/>
</dbReference>
<evidence type="ECO:0000259" key="6">
    <source>
        <dbReference type="PROSITE" id="PS50109"/>
    </source>
</evidence>
<feature type="transmembrane region" description="Helical" evidence="5">
    <location>
        <begin position="105"/>
        <end position="121"/>
    </location>
</feature>
<dbReference type="AlphaFoldDB" id="A0A1H6XWL6"/>
<dbReference type="InterPro" id="IPR036890">
    <property type="entry name" value="HATPase_C_sf"/>
</dbReference>
<dbReference type="GO" id="GO:0000155">
    <property type="term" value="F:phosphorelay sensor kinase activity"/>
    <property type="evidence" value="ECO:0007669"/>
    <property type="project" value="InterPro"/>
</dbReference>
<dbReference type="PANTHER" id="PTHR43547:SF2">
    <property type="entry name" value="HYBRID SIGNAL TRANSDUCTION HISTIDINE KINASE C"/>
    <property type="match status" value="1"/>
</dbReference>
<comment type="catalytic activity">
    <reaction evidence="1">
        <text>ATP + protein L-histidine = ADP + protein N-phospho-L-histidine.</text>
        <dbReference type="EC" id="2.7.13.3"/>
    </reaction>
</comment>
<dbReference type="SUPFAM" id="SSF55874">
    <property type="entry name" value="ATPase domain of HSP90 chaperone/DNA topoisomerase II/histidine kinase"/>
    <property type="match status" value="1"/>
</dbReference>
<reference evidence="8" key="1">
    <citation type="submission" date="2016-10" db="EMBL/GenBank/DDBJ databases">
        <authorList>
            <person name="Varghese N."/>
            <person name="Submissions S."/>
        </authorList>
    </citation>
    <scope>NUCLEOTIDE SEQUENCE [LARGE SCALE GENOMIC DNA]</scope>
    <source>
        <strain evidence="8">IBRC-M 10761</strain>
    </source>
</reference>
<feature type="transmembrane region" description="Helical" evidence="5">
    <location>
        <begin position="167"/>
        <end position="188"/>
    </location>
</feature>
<dbReference type="SMART" id="SM00388">
    <property type="entry name" value="HisKA"/>
    <property type="match status" value="1"/>
</dbReference>
<dbReference type="SMART" id="SM00387">
    <property type="entry name" value="HATPase_c"/>
    <property type="match status" value="1"/>
</dbReference>
<feature type="transmembrane region" description="Helical" evidence="5">
    <location>
        <begin position="128"/>
        <end position="147"/>
    </location>
</feature>
<evidence type="ECO:0000256" key="5">
    <source>
        <dbReference type="SAM" id="Phobius"/>
    </source>
</evidence>
<dbReference type="SUPFAM" id="SSF47384">
    <property type="entry name" value="Homodimeric domain of signal transducing histidine kinase"/>
    <property type="match status" value="1"/>
</dbReference>
<dbReference type="EMBL" id="FNZH01000003">
    <property type="protein sequence ID" value="SEJ29282.1"/>
    <property type="molecule type" value="Genomic_DNA"/>
</dbReference>
<keyword evidence="4" id="KW-0175">Coiled coil</keyword>
<evidence type="ECO:0000313" key="8">
    <source>
        <dbReference type="Proteomes" id="UP000199403"/>
    </source>
</evidence>
<dbReference type="InterPro" id="IPR004358">
    <property type="entry name" value="Sig_transdc_His_kin-like_C"/>
</dbReference>
<feature type="transmembrane region" description="Helical" evidence="5">
    <location>
        <begin position="51"/>
        <end position="72"/>
    </location>
</feature>
<feature type="transmembrane region" description="Helical" evidence="5">
    <location>
        <begin position="27"/>
        <end position="45"/>
    </location>
</feature>
<dbReference type="Pfam" id="PF02518">
    <property type="entry name" value="HATPase_c"/>
    <property type="match status" value="1"/>
</dbReference>
<gene>
    <name evidence="7" type="ORF">SAMN05192553_10374</name>
</gene>
<keyword evidence="5" id="KW-0812">Transmembrane</keyword>
<protein>
    <recommendedName>
        <fullName evidence="2">histidine kinase</fullName>
        <ecNumber evidence="2">2.7.13.3</ecNumber>
    </recommendedName>
</protein>
<feature type="domain" description="Histidine kinase" evidence="6">
    <location>
        <begin position="222"/>
        <end position="437"/>
    </location>
</feature>
<dbReference type="CDD" id="cd00075">
    <property type="entry name" value="HATPase"/>
    <property type="match status" value="1"/>
</dbReference>
<dbReference type="PRINTS" id="PR00344">
    <property type="entry name" value="BCTRLSENSOR"/>
</dbReference>
<keyword evidence="7" id="KW-0808">Transferase</keyword>
<keyword evidence="5" id="KW-0472">Membrane</keyword>
<proteinExistence type="predicted"/>
<keyword evidence="3" id="KW-0597">Phosphoprotein</keyword>
<dbReference type="PROSITE" id="PS50109">
    <property type="entry name" value="HIS_KIN"/>
    <property type="match status" value="1"/>
</dbReference>
<dbReference type="Gene3D" id="1.10.287.130">
    <property type="match status" value="1"/>
</dbReference>
<keyword evidence="5" id="KW-1133">Transmembrane helix</keyword>